<sequence>MKKLVRSTNNRKLAGVIGGLAESININANLLRVIFILALIPTGFTLVLIYLLLTFVLPNEV</sequence>
<evidence type="ECO:0000256" key="4">
    <source>
        <dbReference type="ARBA" id="ARBA00022989"/>
    </source>
</evidence>
<comment type="caution">
    <text evidence="8">The sequence shown here is derived from an EMBL/GenBank/DDBJ whole genome shotgun (WGS) entry which is preliminary data.</text>
</comment>
<dbReference type="InterPro" id="IPR052027">
    <property type="entry name" value="PspC"/>
</dbReference>
<feature type="transmembrane region" description="Helical" evidence="6">
    <location>
        <begin position="33"/>
        <end position="57"/>
    </location>
</feature>
<dbReference type="AlphaFoldDB" id="A0A553SJ18"/>
<dbReference type="Pfam" id="PF04024">
    <property type="entry name" value="PspC"/>
    <property type="match status" value="1"/>
</dbReference>
<keyword evidence="4 6" id="KW-1133">Transmembrane helix</keyword>
<keyword evidence="3 6" id="KW-0812">Transmembrane</keyword>
<proteinExistence type="predicted"/>
<name>A0A553SJ18_NIACI</name>
<evidence type="ECO:0000256" key="1">
    <source>
        <dbReference type="ARBA" id="ARBA00004162"/>
    </source>
</evidence>
<evidence type="ECO:0000259" key="7">
    <source>
        <dbReference type="Pfam" id="PF04024"/>
    </source>
</evidence>
<evidence type="ECO:0000256" key="6">
    <source>
        <dbReference type="SAM" id="Phobius"/>
    </source>
</evidence>
<organism evidence="8 9">
    <name type="scientific">Niallia circulans</name>
    <name type="common">Bacillus circulans</name>
    <dbReference type="NCBI Taxonomy" id="1397"/>
    <lineage>
        <taxon>Bacteria</taxon>
        <taxon>Bacillati</taxon>
        <taxon>Bacillota</taxon>
        <taxon>Bacilli</taxon>
        <taxon>Bacillales</taxon>
        <taxon>Bacillaceae</taxon>
        <taxon>Niallia</taxon>
    </lineage>
</organism>
<dbReference type="RefSeq" id="WP_185765376.1">
    <property type="nucleotide sequence ID" value="NZ_RIBP01000004.1"/>
</dbReference>
<evidence type="ECO:0000313" key="8">
    <source>
        <dbReference type="EMBL" id="TRZ36980.1"/>
    </source>
</evidence>
<evidence type="ECO:0000256" key="2">
    <source>
        <dbReference type="ARBA" id="ARBA00022475"/>
    </source>
</evidence>
<keyword evidence="5 6" id="KW-0472">Membrane</keyword>
<evidence type="ECO:0000256" key="5">
    <source>
        <dbReference type="ARBA" id="ARBA00023136"/>
    </source>
</evidence>
<dbReference type="InterPro" id="IPR007168">
    <property type="entry name" value="Phageshock_PspC_N"/>
</dbReference>
<dbReference type="GO" id="GO:0005886">
    <property type="term" value="C:plasma membrane"/>
    <property type="evidence" value="ECO:0007669"/>
    <property type="project" value="UniProtKB-SubCell"/>
</dbReference>
<gene>
    <name evidence="8" type="ORF">CEQ21_15905</name>
</gene>
<dbReference type="Proteomes" id="UP000319837">
    <property type="component" value="Unassembled WGS sequence"/>
</dbReference>
<evidence type="ECO:0000313" key="9">
    <source>
        <dbReference type="Proteomes" id="UP000319837"/>
    </source>
</evidence>
<keyword evidence="2" id="KW-1003">Cell membrane</keyword>
<protein>
    <submittedName>
        <fullName evidence="8">PspC domain-containing protein</fullName>
    </submittedName>
</protein>
<dbReference type="PANTHER" id="PTHR33885">
    <property type="entry name" value="PHAGE SHOCK PROTEIN C"/>
    <property type="match status" value="1"/>
</dbReference>
<evidence type="ECO:0000256" key="3">
    <source>
        <dbReference type="ARBA" id="ARBA00022692"/>
    </source>
</evidence>
<accession>A0A553SJ18</accession>
<comment type="subcellular location">
    <subcellularLocation>
        <location evidence="1">Cell membrane</location>
        <topology evidence="1">Single-pass membrane protein</topology>
    </subcellularLocation>
</comment>
<dbReference type="PANTHER" id="PTHR33885:SF3">
    <property type="entry name" value="PHAGE SHOCK PROTEIN C"/>
    <property type="match status" value="1"/>
</dbReference>
<reference evidence="9" key="1">
    <citation type="submission" date="2018-10" db="EMBL/GenBank/DDBJ databases">
        <title>FDA dAtabase for Regulatory Grade micrObial Sequences (FDA-ARGOS): Supporting development and validation of Infectious Disease Dx tests.</title>
        <authorList>
            <person name="Minogue T."/>
            <person name="Wolcott M."/>
            <person name="Wasieloski L."/>
            <person name="Aguilar W."/>
            <person name="Moore D."/>
            <person name="Tallon L."/>
            <person name="Sadzewicz L."/>
            <person name="Sengamalay N."/>
            <person name="Ott S."/>
            <person name="Godinez A."/>
            <person name="Nagaraj S."/>
            <person name="Vavikolanu K."/>
            <person name="Vyas G."/>
            <person name="Nadendla S."/>
            <person name="George J."/>
            <person name="Sichtig H."/>
        </authorList>
    </citation>
    <scope>NUCLEOTIDE SEQUENCE [LARGE SCALE GENOMIC DNA]</scope>
    <source>
        <strain evidence="9">FDAARGOS_343</strain>
    </source>
</reference>
<dbReference type="EMBL" id="RIBP01000004">
    <property type="protein sequence ID" value="TRZ36980.1"/>
    <property type="molecule type" value="Genomic_DNA"/>
</dbReference>
<feature type="domain" description="Phage shock protein PspC N-terminal" evidence="7">
    <location>
        <begin position="2"/>
        <end position="60"/>
    </location>
</feature>